<keyword evidence="3 6" id="KW-0256">Endoplasmic reticulum</keyword>
<sequence length="257" mass="28589">MPEGTDESGSHAESIMEKIKEKIHGEDDSSSSSSSSDSETEKPSLSAAKAKVNRLFGRQKPVHSVLGGGKPADVLLWRNKQISAGVLVGVTVIWLLFEWLGYHLLTLICHSLVLSLSLLFLWSNASALINKSPPKFPEINLSEDVFVSIAVSLTYELNCVFATLRDVASGRDLKKFLLVTAGLWVLSVVGSWCNFLTLFYIVFVILHTVPVLYEKHEDKVDFFAERALGEAKKQYRVVDAKFLQKIPKGPFKDKKLH</sequence>
<dbReference type="InterPro" id="IPR003388">
    <property type="entry name" value="Reticulon"/>
</dbReference>
<keyword evidence="4 6" id="KW-1133">Transmembrane helix</keyword>
<evidence type="ECO:0000256" key="1">
    <source>
        <dbReference type="ARBA" id="ARBA00004477"/>
    </source>
</evidence>
<dbReference type="Gramene" id="ERN04292">
    <property type="protein sequence ID" value="ERN04292"/>
    <property type="gene ID" value="AMTR_s00077p00178230"/>
</dbReference>
<keyword evidence="10" id="KW-1185">Reference proteome</keyword>
<gene>
    <name evidence="9" type="ORF">AMTR_s00077p00178230</name>
</gene>
<evidence type="ECO:0000313" key="10">
    <source>
        <dbReference type="Proteomes" id="UP000017836"/>
    </source>
</evidence>
<dbReference type="PANTHER" id="PTHR10994">
    <property type="entry name" value="RETICULON"/>
    <property type="match status" value="1"/>
</dbReference>
<dbReference type="PROSITE" id="PS50845">
    <property type="entry name" value="RETICULON"/>
    <property type="match status" value="1"/>
</dbReference>
<feature type="transmembrane region" description="Helical" evidence="6">
    <location>
        <begin position="81"/>
        <end position="97"/>
    </location>
</feature>
<reference evidence="10" key="1">
    <citation type="journal article" date="2013" name="Science">
        <title>The Amborella genome and the evolution of flowering plants.</title>
        <authorList>
            <consortium name="Amborella Genome Project"/>
        </authorList>
    </citation>
    <scope>NUCLEOTIDE SEQUENCE [LARGE SCALE GENOMIC DNA]</scope>
</reference>
<evidence type="ECO:0000259" key="8">
    <source>
        <dbReference type="PROSITE" id="PS50845"/>
    </source>
</evidence>
<dbReference type="OrthoDB" id="567788at2759"/>
<dbReference type="KEGG" id="atr:18432451"/>
<accession>W1P368</accession>
<dbReference type="GO" id="GO:0005789">
    <property type="term" value="C:endoplasmic reticulum membrane"/>
    <property type="evidence" value="ECO:0007669"/>
    <property type="project" value="UniProtKB-SubCell"/>
</dbReference>
<name>W1P368_AMBTC</name>
<organism evidence="9 10">
    <name type="scientific">Amborella trichopoda</name>
    <dbReference type="NCBI Taxonomy" id="13333"/>
    <lineage>
        <taxon>Eukaryota</taxon>
        <taxon>Viridiplantae</taxon>
        <taxon>Streptophyta</taxon>
        <taxon>Embryophyta</taxon>
        <taxon>Tracheophyta</taxon>
        <taxon>Spermatophyta</taxon>
        <taxon>Magnoliopsida</taxon>
        <taxon>Amborellales</taxon>
        <taxon>Amborellaceae</taxon>
        <taxon>Amborella</taxon>
    </lineage>
</organism>
<evidence type="ECO:0000256" key="2">
    <source>
        <dbReference type="ARBA" id="ARBA00022692"/>
    </source>
</evidence>
<evidence type="ECO:0000256" key="7">
    <source>
        <dbReference type="SAM" id="MobiDB-lite"/>
    </source>
</evidence>
<feature type="compositionally biased region" description="Basic and acidic residues" evidence="7">
    <location>
        <begin position="8"/>
        <end position="27"/>
    </location>
</feature>
<dbReference type="PANTHER" id="PTHR10994:SF193">
    <property type="entry name" value="RETICULON-LIKE PROTEIN"/>
    <property type="match status" value="1"/>
</dbReference>
<feature type="transmembrane region" description="Helical" evidence="6">
    <location>
        <begin position="145"/>
        <end position="164"/>
    </location>
</feature>
<dbReference type="Pfam" id="PF02453">
    <property type="entry name" value="Reticulon"/>
    <property type="match status" value="1"/>
</dbReference>
<dbReference type="Proteomes" id="UP000017836">
    <property type="component" value="Unassembled WGS sequence"/>
</dbReference>
<dbReference type="HOGENOM" id="CLU_066344_1_0_1"/>
<dbReference type="GO" id="GO:0009617">
    <property type="term" value="P:response to bacterium"/>
    <property type="evidence" value="ECO:0007669"/>
    <property type="project" value="InterPro"/>
</dbReference>
<evidence type="ECO:0000256" key="5">
    <source>
        <dbReference type="ARBA" id="ARBA00023136"/>
    </source>
</evidence>
<dbReference type="eggNOG" id="KOG1792">
    <property type="taxonomic scope" value="Eukaryota"/>
</dbReference>
<evidence type="ECO:0000256" key="4">
    <source>
        <dbReference type="ARBA" id="ARBA00022989"/>
    </source>
</evidence>
<feature type="region of interest" description="Disordered" evidence="7">
    <location>
        <begin position="1"/>
        <end position="43"/>
    </location>
</feature>
<dbReference type="InterPro" id="IPR045064">
    <property type="entry name" value="Reticulon-like"/>
</dbReference>
<protein>
    <recommendedName>
        <fullName evidence="6">Reticulon-like protein</fullName>
    </recommendedName>
</protein>
<evidence type="ECO:0000256" key="3">
    <source>
        <dbReference type="ARBA" id="ARBA00022824"/>
    </source>
</evidence>
<feature type="domain" description="Reticulon" evidence="8">
    <location>
        <begin position="71"/>
        <end position="257"/>
    </location>
</feature>
<dbReference type="EMBL" id="KI394293">
    <property type="protein sequence ID" value="ERN04292.1"/>
    <property type="molecule type" value="Genomic_DNA"/>
</dbReference>
<keyword evidence="2 6" id="KW-0812">Transmembrane</keyword>
<proteinExistence type="predicted"/>
<comment type="subcellular location">
    <subcellularLocation>
        <location evidence="1 6">Endoplasmic reticulum membrane</location>
        <topology evidence="1 6">Multi-pass membrane protein</topology>
    </subcellularLocation>
</comment>
<feature type="transmembrane region" description="Helical" evidence="6">
    <location>
        <begin position="176"/>
        <end position="206"/>
    </location>
</feature>
<feature type="transmembrane region" description="Helical" evidence="6">
    <location>
        <begin position="104"/>
        <end position="125"/>
    </location>
</feature>
<evidence type="ECO:0000313" key="9">
    <source>
        <dbReference type="EMBL" id="ERN04292.1"/>
    </source>
</evidence>
<dbReference type="OMA" id="HEESLMV"/>
<evidence type="ECO:0000256" key="6">
    <source>
        <dbReference type="RuleBase" id="RU363132"/>
    </source>
</evidence>
<dbReference type="AlphaFoldDB" id="W1P368"/>
<keyword evidence="5 6" id="KW-0472">Membrane</keyword>